<dbReference type="SUPFAM" id="SSF53474">
    <property type="entry name" value="alpha/beta-Hydrolases"/>
    <property type="match status" value="2"/>
</dbReference>
<organism evidence="2 3">
    <name type="scientific">Lithohypha guttulata</name>
    <dbReference type="NCBI Taxonomy" id="1690604"/>
    <lineage>
        <taxon>Eukaryota</taxon>
        <taxon>Fungi</taxon>
        <taxon>Dikarya</taxon>
        <taxon>Ascomycota</taxon>
        <taxon>Pezizomycotina</taxon>
        <taxon>Eurotiomycetes</taxon>
        <taxon>Chaetothyriomycetidae</taxon>
        <taxon>Chaetothyriales</taxon>
        <taxon>Trichomeriaceae</taxon>
        <taxon>Lithohypha</taxon>
    </lineage>
</organism>
<feature type="region of interest" description="Disordered" evidence="1">
    <location>
        <begin position="369"/>
        <end position="510"/>
    </location>
</feature>
<proteinExistence type="predicted"/>
<name>A0AAN7T9S5_9EURO</name>
<feature type="compositionally biased region" description="Polar residues" evidence="1">
    <location>
        <begin position="94"/>
        <end position="108"/>
    </location>
</feature>
<evidence type="ECO:0000313" key="2">
    <source>
        <dbReference type="EMBL" id="KAK5091566.1"/>
    </source>
</evidence>
<dbReference type="EMBL" id="JAVRRJ010000001">
    <property type="protein sequence ID" value="KAK5091566.1"/>
    <property type="molecule type" value="Genomic_DNA"/>
</dbReference>
<evidence type="ECO:0000256" key="1">
    <source>
        <dbReference type="SAM" id="MobiDB-lite"/>
    </source>
</evidence>
<dbReference type="Proteomes" id="UP001309876">
    <property type="component" value="Unassembled WGS sequence"/>
</dbReference>
<dbReference type="PANTHER" id="PTHR47842">
    <property type="entry name" value="EXPRESSED PROTEIN"/>
    <property type="match status" value="1"/>
</dbReference>
<reference evidence="2 3" key="1">
    <citation type="submission" date="2023-08" db="EMBL/GenBank/DDBJ databases">
        <title>Black Yeasts Isolated from many extreme environments.</title>
        <authorList>
            <person name="Coleine C."/>
            <person name="Stajich J.E."/>
            <person name="Selbmann L."/>
        </authorList>
    </citation>
    <scope>NUCLEOTIDE SEQUENCE [LARGE SCALE GENOMIC DNA]</scope>
    <source>
        <strain evidence="2 3">CCFEE 5910</strain>
    </source>
</reference>
<feature type="compositionally biased region" description="Pro residues" evidence="1">
    <location>
        <begin position="336"/>
        <end position="352"/>
    </location>
</feature>
<feature type="region of interest" description="Disordered" evidence="1">
    <location>
        <begin position="235"/>
        <end position="263"/>
    </location>
</feature>
<comment type="caution">
    <text evidence="2">The sequence shown here is derived from an EMBL/GenBank/DDBJ whole genome shotgun (WGS) entry which is preliminary data.</text>
</comment>
<dbReference type="AlphaFoldDB" id="A0AAN7T9S5"/>
<feature type="region of interest" description="Disordered" evidence="1">
    <location>
        <begin position="81"/>
        <end position="122"/>
    </location>
</feature>
<protein>
    <recommendedName>
        <fullName evidence="4">GPI inositol-deacylase</fullName>
    </recommendedName>
</protein>
<feature type="region of interest" description="Disordered" evidence="1">
    <location>
        <begin position="281"/>
        <end position="357"/>
    </location>
</feature>
<sequence>MSLADSYVVHTKIYPRYQSRKNVAFARDAFSNWLTPHESDNTDVILIGHSLGGILAAEVVLLPSHRPGSMHPGVVSTGIASLFRSTPGPPESPAPTSDSNSAGLSTNPFEFEPSDPNYNPAFPNDVRLPVRATKLDQAFYFLNKHYGDWRKAATSYIKSHLEFGGCLADYEGLKKRYRSFRPLEDVDDLSSTKSPSGKLIPRVRFVNYYTASTGRIKPQPNPTDDKVLVAETEMAEMKSSQSRLMNPPSPQSNTPRVSLQEHRDSEIVSKSLEDFHLEHPDQEDEDVQMQHLEPQAEPPSPVLAADEPTSPIPSEFPTTSNAETASITPSTISSLPLPPLADPPVLPTPFDPTPYTSADQATLKLARKEHERQMKAYERSKKDYEKSVRDREKHIAKLEKARQKQEEKETAGLSAHEKSERERLKKEAERMQKEKERMEKGSEKEDPKRAATLNQAAYDAALSRQQMEQEDANFAREEKLKAMKLPVPPKSQKKQKDRKFCTLPSKDSKTGRRDPTWIRVYMENMDEVVAHTSLFFVSETYAKLVGDTAERIEEWVRDAANIRAVKEAQDWE</sequence>
<feature type="compositionally biased region" description="Basic and acidic residues" evidence="1">
    <location>
        <begin position="369"/>
        <end position="449"/>
    </location>
</feature>
<dbReference type="PANTHER" id="PTHR47842:SF3">
    <property type="entry name" value="DUF676 DOMAIN-CONTAINING PROTEIN"/>
    <property type="match status" value="1"/>
</dbReference>
<keyword evidence="3" id="KW-1185">Reference proteome</keyword>
<feature type="compositionally biased region" description="Low complexity" evidence="1">
    <location>
        <begin position="324"/>
        <end position="335"/>
    </location>
</feature>
<evidence type="ECO:0008006" key="4">
    <source>
        <dbReference type="Google" id="ProtNLM"/>
    </source>
</evidence>
<accession>A0AAN7T9S5</accession>
<gene>
    <name evidence="2" type="ORF">LTR05_001751</name>
</gene>
<evidence type="ECO:0000313" key="3">
    <source>
        <dbReference type="Proteomes" id="UP001309876"/>
    </source>
</evidence>
<dbReference type="InterPro" id="IPR029058">
    <property type="entry name" value="AB_hydrolase_fold"/>
</dbReference>